<dbReference type="GO" id="GO:0005524">
    <property type="term" value="F:ATP binding"/>
    <property type="evidence" value="ECO:0007669"/>
    <property type="project" value="UniProtKB-KW"/>
</dbReference>
<evidence type="ECO:0000256" key="6">
    <source>
        <dbReference type="SAM" id="SignalP"/>
    </source>
</evidence>
<gene>
    <name evidence="8" type="ORF">AMSG_10164</name>
</gene>
<protein>
    <submittedName>
        <fullName evidence="8">TKL protein kinase</fullName>
    </submittedName>
</protein>
<feature type="region of interest" description="Disordered" evidence="5">
    <location>
        <begin position="1510"/>
        <end position="1546"/>
    </location>
</feature>
<dbReference type="SUPFAM" id="SSF56112">
    <property type="entry name" value="Protein kinase-like (PK-like)"/>
    <property type="match status" value="2"/>
</dbReference>
<keyword evidence="1" id="KW-0808">Transferase</keyword>
<dbReference type="InterPro" id="IPR001245">
    <property type="entry name" value="Ser-Thr/Tyr_kinase_cat_dom"/>
</dbReference>
<dbReference type="PROSITE" id="PS50011">
    <property type="entry name" value="PROTEIN_KINASE_DOM"/>
    <property type="match status" value="2"/>
</dbReference>
<sequence>MGWICVWSRTLPSLVVVVVLVLALAVVDSRSNGPVTEAAEWPASDAVQPRVRIAAYYQGSSPHISLLQQWIAAYNAYAAGNTSAELVLYPLPDSFEESLPWVLGGMDVILTYPSHGETLLTGAYMVPLDEVWQRNDLEDAVLAVLKRTLAAGGDHRYGVPALALAGVCTYRKSMFAALGVTVPSHWTALLALCAKAKAAGRMCLAVDVGIEGASALFDLLFIRMYGHKAYSAFLLGDVSFVDGPVRSVMEEIIWLHEAGYYVASDTPAGRKLPHSRGVLSNSSVISCGVDMFASMMSRDESADDLASFAFPVYDGPIGSGRGAADMHSAPSTSVYLAAPRSATNVAGAVDFLAFVSSAAGRSILSAWLSQTHASWGVPVFKSVADELASQRTALGRQLLDSDTAPPLPFSRRGLSPHQLSVSWIKLLGNVQLAATVADAREELDAGLETMEAIRLAERFHKASPPRMLPVSGTYLGDVEVTMTSVTPNATMYYTLDGSMPTPRSAKYRGPFRVRGEVTTVRAIAVAFALYESTVAQAEYKTASSAQSYLGADDDSLKVALGVSTAVVACAVVAIAVGVLAVRRRFRRTDVAPLGDKAIPFDELDVKGVVGLGVFGMEYMGAWQGKAVVVKHLSNFPTHGSFRREFNVNWAALADEMEHVMHLSHPNVSAVLGLARSPPVLVNEFVPRGSLYNVLHTRHIALDSSVIFMWAHKLCEGMAYLVEHGVTHGSLSSLSIRLDNGWQPKLCDFGFPLLRTGSTSARNALDRTHLVESGRLVASSSGFGLSSTYMSTGHGPRLMAAVLEGSLSAGSTSQMFGSVTEGEMNVAKELPSAESMYWLAPEVLQLGANGLSRAADAYALGIVLWELTTRRDVYWAENPLAAALDVVRNERRPNVGEVPVVFDDIRSVMVELWRPEPEARMEFVVAAHALGALYSESHVILPRCMAAVVGRTTVVHCELLGALRGLLCGSKAETARLTAFHHGLPELAKRTGGTVFEWGLGWVTAVMETRQSVIDFARFIRELELSSGPVTVMATHAELEAIDVDAGRRTLAGPAMSAMRTSWRAMFGPYRNENLTRHTGNGHAPSSATGVFAVGELASVLKGDVHVTLHKVGQPGVWQLLRVGEAPVELDADAVARDGTLGKGARRRGRAMSAGAASEALSSELSSSSSSLSGEERESTSIAERVASAGTLGVQEQSRAMLREVTAGVTALHLLTTSEVAAMVEQGGEVWQSSLGVSHKAELPYGDDEELTHPVVVKVLARQTYSASELVVFAAVCVEAAATQVGGVMGPIAVCVEAPYMAIVTPRFEQGSLADALTLSISSVTTQRVRDVCVSILSGLAALHAASGRGHGALRPSNIMLEGRGLGEAASRRLAVTLVDFGLEAVRTNLGTVTQVPVVRYMSPEALRGVAGSQQGDIFVAGTIIYELVTGFPAFGDESSSLEAAMDIVDGKRPVLDEHLVFSESLRSLIQRCWLENAQLRPSADELLSELSKLAVGDFIGVQRRAAHGRTIPAGATASESSSTARSGVSMGTHGPPRPHPAQLRLT</sequence>
<feature type="region of interest" description="Disordered" evidence="5">
    <location>
        <begin position="1140"/>
        <end position="1180"/>
    </location>
</feature>
<keyword evidence="6" id="KW-0732">Signal</keyword>
<evidence type="ECO:0000259" key="7">
    <source>
        <dbReference type="PROSITE" id="PS50011"/>
    </source>
</evidence>
<evidence type="ECO:0000313" key="9">
    <source>
        <dbReference type="Proteomes" id="UP000054408"/>
    </source>
</evidence>
<evidence type="ECO:0000313" key="8">
    <source>
        <dbReference type="EMBL" id="KNC54432.1"/>
    </source>
</evidence>
<proteinExistence type="predicted"/>
<dbReference type="OrthoDB" id="26722at2759"/>
<dbReference type="SUPFAM" id="SSF53850">
    <property type="entry name" value="Periplasmic binding protein-like II"/>
    <property type="match status" value="1"/>
</dbReference>
<feature type="domain" description="Protein kinase" evidence="7">
    <location>
        <begin position="603"/>
        <end position="940"/>
    </location>
</feature>
<keyword evidence="2" id="KW-0547">Nucleotide-binding</keyword>
<keyword evidence="4" id="KW-0067">ATP-binding</keyword>
<evidence type="ECO:0000256" key="4">
    <source>
        <dbReference type="ARBA" id="ARBA00022840"/>
    </source>
</evidence>
<dbReference type="EMBL" id="GL349489">
    <property type="protein sequence ID" value="KNC54432.1"/>
    <property type="molecule type" value="Genomic_DNA"/>
</dbReference>
<dbReference type="Pfam" id="PF00069">
    <property type="entry name" value="Pkinase"/>
    <property type="match status" value="1"/>
</dbReference>
<dbReference type="Gene3D" id="1.10.510.10">
    <property type="entry name" value="Transferase(Phosphotransferase) domain 1"/>
    <property type="match status" value="3"/>
</dbReference>
<dbReference type="eggNOG" id="KOG0192">
    <property type="taxonomic scope" value="Eukaryota"/>
</dbReference>
<dbReference type="Pfam" id="PF07714">
    <property type="entry name" value="PK_Tyr_Ser-Thr"/>
    <property type="match status" value="2"/>
</dbReference>
<keyword evidence="3 8" id="KW-0418">Kinase</keyword>
<dbReference type="Gene3D" id="3.40.190.10">
    <property type="entry name" value="Periplasmic binding protein-like II"/>
    <property type="match status" value="2"/>
</dbReference>
<dbReference type="GO" id="GO:0004674">
    <property type="term" value="F:protein serine/threonine kinase activity"/>
    <property type="evidence" value="ECO:0007669"/>
    <property type="project" value="TreeGrafter"/>
</dbReference>
<name>A0A0L0DQ54_THETB</name>
<dbReference type="PANTHER" id="PTHR44329:SF288">
    <property type="entry name" value="MITOGEN-ACTIVATED PROTEIN KINASE KINASE KINASE 20"/>
    <property type="match status" value="1"/>
</dbReference>
<dbReference type="STRING" id="461836.A0A0L0DQ54"/>
<feature type="compositionally biased region" description="Low complexity" evidence="5">
    <location>
        <begin position="1513"/>
        <end position="1529"/>
    </location>
</feature>
<dbReference type="InterPro" id="IPR000719">
    <property type="entry name" value="Prot_kinase_dom"/>
</dbReference>
<dbReference type="Proteomes" id="UP000054408">
    <property type="component" value="Unassembled WGS sequence"/>
</dbReference>
<evidence type="ECO:0000256" key="1">
    <source>
        <dbReference type="ARBA" id="ARBA00022679"/>
    </source>
</evidence>
<reference evidence="8 9" key="1">
    <citation type="submission" date="2010-05" db="EMBL/GenBank/DDBJ databases">
        <title>The Genome Sequence of Thecamonas trahens ATCC 50062.</title>
        <authorList>
            <consortium name="The Broad Institute Genome Sequencing Platform"/>
            <person name="Russ C."/>
            <person name="Cuomo C."/>
            <person name="Shea T."/>
            <person name="Young S.K."/>
            <person name="Zeng Q."/>
            <person name="Koehrsen M."/>
            <person name="Haas B."/>
            <person name="Borodovsky M."/>
            <person name="Guigo R."/>
            <person name="Alvarado L."/>
            <person name="Berlin A."/>
            <person name="Bochicchio J."/>
            <person name="Borenstein D."/>
            <person name="Chapman S."/>
            <person name="Chen Z."/>
            <person name="Freedman E."/>
            <person name="Gellesch M."/>
            <person name="Goldberg J."/>
            <person name="Griggs A."/>
            <person name="Gujja S."/>
            <person name="Heilman E."/>
            <person name="Heiman D."/>
            <person name="Hepburn T."/>
            <person name="Howarth C."/>
            <person name="Jen D."/>
            <person name="Larson L."/>
            <person name="Mehta T."/>
            <person name="Park D."/>
            <person name="Pearson M."/>
            <person name="Roberts A."/>
            <person name="Saif S."/>
            <person name="Shenoy N."/>
            <person name="Sisk P."/>
            <person name="Stolte C."/>
            <person name="Sykes S."/>
            <person name="Thomson T."/>
            <person name="Walk T."/>
            <person name="White J."/>
            <person name="Yandava C."/>
            <person name="Burger G."/>
            <person name="Gray M.W."/>
            <person name="Holland P.W.H."/>
            <person name="King N."/>
            <person name="Lang F.B.F."/>
            <person name="Roger A.J."/>
            <person name="Ruiz-Trillo I."/>
            <person name="Lander E."/>
            <person name="Nusbaum C."/>
        </authorList>
    </citation>
    <scope>NUCLEOTIDE SEQUENCE [LARGE SCALE GENOMIC DNA]</scope>
    <source>
        <strain evidence="8 9">ATCC 50062</strain>
    </source>
</reference>
<feature type="domain" description="Protein kinase" evidence="7">
    <location>
        <begin position="1145"/>
        <end position="1499"/>
    </location>
</feature>
<keyword evidence="9" id="KW-1185">Reference proteome</keyword>
<organism evidence="8 9">
    <name type="scientific">Thecamonas trahens ATCC 50062</name>
    <dbReference type="NCBI Taxonomy" id="461836"/>
    <lineage>
        <taxon>Eukaryota</taxon>
        <taxon>Apusozoa</taxon>
        <taxon>Apusomonadida</taxon>
        <taxon>Apusomonadidae</taxon>
        <taxon>Thecamonas</taxon>
    </lineage>
</organism>
<dbReference type="RefSeq" id="XP_013753725.1">
    <property type="nucleotide sequence ID" value="XM_013898271.1"/>
</dbReference>
<dbReference type="GeneID" id="25568452"/>
<evidence type="ECO:0000256" key="5">
    <source>
        <dbReference type="SAM" id="MobiDB-lite"/>
    </source>
</evidence>
<dbReference type="InterPro" id="IPR011009">
    <property type="entry name" value="Kinase-like_dom_sf"/>
</dbReference>
<dbReference type="InterPro" id="IPR051681">
    <property type="entry name" value="Ser/Thr_Kinases-Pseudokinases"/>
</dbReference>
<dbReference type="Pfam" id="PF13290">
    <property type="entry name" value="CHB_HEX_C_1"/>
    <property type="match status" value="1"/>
</dbReference>
<evidence type="ECO:0000256" key="3">
    <source>
        <dbReference type="ARBA" id="ARBA00022777"/>
    </source>
</evidence>
<feature type="compositionally biased region" description="Low complexity" evidence="5">
    <location>
        <begin position="1150"/>
        <end position="1172"/>
    </location>
</feature>
<dbReference type="InterPro" id="IPR059177">
    <property type="entry name" value="GH29D-like_dom"/>
</dbReference>
<evidence type="ECO:0000256" key="2">
    <source>
        <dbReference type="ARBA" id="ARBA00022741"/>
    </source>
</evidence>
<feature type="chain" id="PRO_5005537774" evidence="6">
    <location>
        <begin position="30"/>
        <end position="1546"/>
    </location>
</feature>
<accession>A0A0L0DQ54</accession>
<feature type="signal peptide" evidence="6">
    <location>
        <begin position="1"/>
        <end position="29"/>
    </location>
</feature>
<dbReference type="PANTHER" id="PTHR44329">
    <property type="entry name" value="SERINE/THREONINE-PROTEIN KINASE TNNI3K-RELATED"/>
    <property type="match status" value="1"/>
</dbReference>